<evidence type="ECO:0000313" key="8">
    <source>
        <dbReference type="EMBL" id="CAI0466068.1"/>
    </source>
</evidence>
<proteinExistence type="inferred from homology"/>
<dbReference type="Pfam" id="PF03169">
    <property type="entry name" value="OPT"/>
    <property type="match status" value="1"/>
</dbReference>
<evidence type="ECO:0000256" key="1">
    <source>
        <dbReference type="ARBA" id="ARBA00004141"/>
    </source>
</evidence>
<evidence type="ECO:0000256" key="7">
    <source>
        <dbReference type="SAM" id="Phobius"/>
    </source>
</evidence>
<gene>
    <name evidence="8" type="ORF">LITE_LOCUS36874</name>
</gene>
<evidence type="ECO:0000256" key="4">
    <source>
        <dbReference type="ARBA" id="ARBA00022692"/>
    </source>
</evidence>
<reference evidence="8" key="1">
    <citation type="submission" date="2022-08" db="EMBL/GenBank/DDBJ databases">
        <authorList>
            <person name="Gutierrez-Valencia J."/>
        </authorList>
    </citation>
    <scope>NUCLEOTIDE SEQUENCE</scope>
</reference>
<keyword evidence="5 7" id="KW-1133">Transmembrane helix</keyword>
<feature type="transmembrane region" description="Helical" evidence="7">
    <location>
        <begin position="9"/>
        <end position="28"/>
    </location>
</feature>
<keyword evidence="4 7" id="KW-0812">Transmembrane</keyword>
<comment type="caution">
    <text evidence="8">The sequence shown here is derived from an EMBL/GenBank/DDBJ whole genome shotgun (WGS) entry which is preliminary data.</text>
</comment>
<comment type="subcellular location">
    <subcellularLocation>
        <location evidence="1">Membrane</location>
        <topology evidence="1">Multi-pass membrane protein</topology>
    </subcellularLocation>
</comment>
<dbReference type="PANTHER" id="PTHR31645">
    <property type="entry name" value="OLIGOPEPTIDE TRANSPORTER YGL114W-RELATED"/>
    <property type="match status" value="1"/>
</dbReference>
<name>A0AAV0P5F5_9ROSI</name>
<dbReference type="EMBL" id="CAMGYJ010000008">
    <property type="protein sequence ID" value="CAI0466068.1"/>
    <property type="molecule type" value="Genomic_DNA"/>
</dbReference>
<evidence type="ECO:0008006" key="10">
    <source>
        <dbReference type="Google" id="ProtNLM"/>
    </source>
</evidence>
<keyword evidence="3" id="KW-0813">Transport</keyword>
<feature type="transmembrane region" description="Helical" evidence="7">
    <location>
        <begin position="34"/>
        <end position="56"/>
    </location>
</feature>
<evidence type="ECO:0000256" key="6">
    <source>
        <dbReference type="ARBA" id="ARBA00023136"/>
    </source>
</evidence>
<comment type="similarity">
    <text evidence="2">Belongs to the YSL (TC 2.A.67.2) family.</text>
</comment>
<sequence length="87" mass="9556">MKHANVKGLVASIVIGVIYNIMVMKLALKTGLVPNFNICAALVGFVFVKTWTMLLAKTRFVSKPFIKQENTLIQTCVVACYSLAFAC</sequence>
<keyword evidence="9" id="KW-1185">Reference proteome</keyword>
<dbReference type="GO" id="GO:0010039">
    <property type="term" value="P:response to iron ion"/>
    <property type="evidence" value="ECO:0007669"/>
    <property type="project" value="TreeGrafter"/>
</dbReference>
<keyword evidence="6 7" id="KW-0472">Membrane</keyword>
<organism evidence="8 9">
    <name type="scientific">Linum tenue</name>
    <dbReference type="NCBI Taxonomy" id="586396"/>
    <lineage>
        <taxon>Eukaryota</taxon>
        <taxon>Viridiplantae</taxon>
        <taxon>Streptophyta</taxon>
        <taxon>Embryophyta</taxon>
        <taxon>Tracheophyta</taxon>
        <taxon>Spermatophyta</taxon>
        <taxon>Magnoliopsida</taxon>
        <taxon>eudicotyledons</taxon>
        <taxon>Gunneridae</taxon>
        <taxon>Pentapetalae</taxon>
        <taxon>rosids</taxon>
        <taxon>fabids</taxon>
        <taxon>Malpighiales</taxon>
        <taxon>Linaceae</taxon>
        <taxon>Linum</taxon>
    </lineage>
</organism>
<evidence type="ECO:0000256" key="5">
    <source>
        <dbReference type="ARBA" id="ARBA00022989"/>
    </source>
</evidence>
<dbReference type="GO" id="GO:0035673">
    <property type="term" value="F:oligopeptide transmembrane transporter activity"/>
    <property type="evidence" value="ECO:0007669"/>
    <property type="project" value="InterPro"/>
</dbReference>
<dbReference type="InterPro" id="IPR045035">
    <property type="entry name" value="YSL-like"/>
</dbReference>
<accession>A0AAV0P5F5</accession>
<dbReference type="PANTHER" id="PTHR31645:SF4">
    <property type="entry name" value="METAL-NICOTIANAMINE TRANSPORTER YSL3"/>
    <property type="match status" value="1"/>
</dbReference>
<protein>
    <recommendedName>
        <fullName evidence="10">GtrA-like protein domain-containing protein</fullName>
    </recommendedName>
</protein>
<evidence type="ECO:0000256" key="2">
    <source>
        <dbReference type="ARBA" id="ARBA00010276"/>
    </source>
</evidence>
<evidence type="ECO:0000313" key="9">
    <source>
        <dbReference type="Proteomes" id="UP001154282"/>
    </source>
</evidence>
<dbReference type="AlphaFoldDB" id="A0AAV0P5F5"/>
<dbReference type="GO" id="GO:0051980">
    <property type="term" value="F:iron-nicotianamine transmembrane transporter activity"/>
    <property type="evidence" value="ECO:0007669"/>
    <property type="project" value="TreeGrafter"/>
</dbReference>
<dbReference type="Proteomes" id="UP001154282">
    <property type="component" value="Unassembled WGS sequence"/>
</dbReference>
<dbReference type="GO" id="GO:0048316">
    <property type="term" value="P:seed development"/>
    <property type="evidence" value="ECO:0007669"/>
    <property type="project" value="TreeGrafter"/>
</dbReference>
<dbReference type="GO" id="GO:0005886">
    <property type="term" value="C:plasma membrane"/>
    <property type="evidence" value="ECO:0007669"/>
    <property type="project" value="TreeGrafter"/>
</dbReference>
<dbReference type="InterPro" id="IPR004813">
    <property type="entry name" value="OPT"/>
</dbReference>
<evidence type="ECO:0000256" key="3">
    <source>
        <dbReference type="ARBA" id="ARBA00022448"/>
    </source>
</evidence>